<dbReference type="PANTHER" id="PTHR21310">
    <property type="entry name" value="AMINOGLYCOSIDE PHOSPHOTRANSFERASE-RELATED-RELATED"/>
    <property type="match status" value="1"/>
</dbReference>
<accession>A0A9P6GDQ9</accession>
<name>A0A9P6GDQ9_9PLEO</name>
<dbReference type="Proteomes" id="UP000756921">
    <property type="component" value="Unassembled WGS sequence"/>
</dbReference>
<dbReference type="InterPro" id="IPR011009">
    <property type="entry name" value="Kinase-like_dom_sf"/>
</dbReference>
<dbReference type="InterPro" id="IPR002575">
    <property type="entry name" value="Aminoglycoside_PTrfase"/>
</dbReference>
<dbReference type="SUPFAM" id="SSF56112">
    <property type="entry name" value="Protein kinase-like (PK-like)"/>
    <property type="match status" value="1"/>
</dbReference>
<dbReference type="OrthoDB" id="5598852at2759"/>
<comment type="caution">
    <text evidence="2">The sequence shown here is derived from an EMBL/GenBank/DDBJ whole genome shotgun (WGS) entry which is preliminary data.</text>
</comment>
<organism evidence="2 3">
    <name type="scientific">Paraphaeosphaeria minitans</name>
    <dbReference type="NCBI Taxonomy" id="565426"/>
    <lineage>
        <taxon>Eukaryota</taxon>
        <taxon>Fungi</taxon>
        <taxon>Dikarya</taxon>
        <taxon>Ascomycota</taxon>
        <taxon>Pezizomycotina</taxon>
        <taxon>Dothideomycetes</taxon>
        <taxon>Pleosporomycetidae</taxon>
        <taxon>Pleosporales</taxon>
        <taxon>Massarineae</taxon>
        <taxon>Didymosphaeriaceae</taxon>
        <taxon>Paraphaeosphaeria</taxon>
    </lineage>
</organism>
<keyword evidence="3" id="KW-1185">Reference proteome</keyword>
<evidence type="ECO:0000313" key="2">
    <source>
        <dbReference type="EMBL" id="KAF9733862.1"/>
    </source>
</evidence>
<evidence type="ECO:0000313" key="3">
    <source>
        <dbReference type="Proteomes" id="UP000756921"/>
    </source>
</evidence>
<sequence length="324" mass="36959">MPLIPSKTFCPENIPEVVSTFRTDGAIPVLDQKFHDGGQCRIYKVNFLDGKSWSVRFPIHVRSESQEDIVKLLKDEQDVLQELDEKGFPWAAKHIGSCFTFDNSIGFPYIALSWIEGMPLSWTTTYPPRLIRNKILDQVATIQITLIECTKEDRSSAAQYFSRLTDNKVQRILTGKLPGITEEDCSDQKRHLSRVLQPELENAPFAIDHGDLSPSNILVDSDYNVTGIIDWGFASKVPIHLAGRLPRFLQLSELILPPPLLLQEDRKVYRASLMSNPSQAASWMLHIQSPEDVDFRHWFLESTISKGMHRSLVSLGWKIPYREL</sequence>
<dbReference type="AlphaFoldDB" id="A0A9P6GDQ9"/>
<dbReference type="InterPro" id="IPR051678">
    <property type="entry name" value="AGP_Transferase"/>
</dbReference>
<dbReference type="EMBL" id="WJXW01000008">
    <property type="protein sequence ID" value="KAF9733862.1"/>
    <property type="molecule type" value="Genomic_DNA"/>
</dbReference>
<evidence type="ECO:0000259" key="1">
    <source>
        <dbReference type="Pfam" id="PF01636"/>
    </source>
</evidence>
<reference evidence="2" key="1">
    <citation type="journal article" date="2020" name="Mol. Plant Microbe Interact.">
        <title>Genome Sequence of the Biocontrol Agent Coniothyrium minitans strain Conio (IMI 134523).</title>
        <authorList>
            <person name="Patel D."/>
            <person name="Shittu T.A."/>
            <person name="Baroncelli R."/>
            <person name="Muthumeenakshi S."/>
            <person name="Osborne T.H."/>
            <person name="Janganan T.K."/>
            <person name="Sreenivasaprasad S."/>
        </authorList>
    </citation>
    <scope>NUCLEOTIDE SEQUENCE</scope>
    <source>
        <strain evidence="2">Conio</strain>
    </source>
</reference>
<dbReference type="Pfam" id="PF01636">
    <property type="entry name" value="APH"/>
    <property type="match status" value="1"/>
</dbReference>
<feature type="domain" description="Aminoglycoside phosphotransferase" evidence="1">
    <location>
        <begin position="71"/>
        <end position="236"/>
    </location>
</feature>
<proteinExistence type="predicted"/>
<gene>
    <name evidence="2" type="ORF">PMIN01_08205</name>
</gene>
<dbReference type="Gene3D" id="3.90.1200.10">
    <property type="match status" value="1"/>
</dbReference>
<protein>
    <recommendedName>
        <fullName evidence="1">Aminoglycoside phosphotransferase domain-containing protein</fullName>
    </recommendedName>
</protein>
<dbReference type="PANTHER" id="PTHR21310:SF37">
    <property type="entry name" value="AMINOGLYCOSIDE PHOSPHOTRANSFERASE DOMAIN-CONTAINING PROTEIN"/>
    <property type="match status" value="1"/>
</dbReference>